<organism evidence="2 3">
    <name type="scientific">Olea europaea subsp. europaea</name>
    <dbReference type="NCBI Taxonomy" id="158383"/>
    <lineage>
        <taxon>Eukaryota</taxon>
        <taxon>Viridiplantae</taxon>
        <taxon>Streptophyta</taxon>
        <taxon>Embryophyta</taxon>
        <taxon>Tracheophyta</taxon>
        <taxon>Spermatophyta</taxon>
        <taxon>Magnoliopsida</taxon>
        <taxon>eudicotyledons</taxon>
        <taxon>Gunneridae</taxon>
        <taxon>Pentapetalae</taxon>
        <taxon>asterids</taxon>
        <taxon>lamiids</taxon>
        <taxon>Lamiales</taxon>
        <taxon>Oleaceae</taxon>
        <taxon>Oleeae</taxon>
        <taxon>Olea</taxon>
    </lineage>
</organism>
<dbReference type="EMBL" id="CACTIH010000148">
    <property type="protein sequence ID" value="CAA2955377.1"/>
    <property type="molecule type" value="Genomic_DNA"/>
</dbReference>
<feature type="region of interest" description="Disordered" evidence="1">
    <location>
        <begin position="411"/>
        <end position="438"/>
    </location>
</feature>
<dbReference type="Gramene" id="OE9A084983T2">
    <property type="protein sequence ID" value="OE9A084983C2"/>
    <property type="gene ID" value="OE9A084983"/>
</dbReference>
<keyword evidence="3" id="KW-1185">Reference proteome</keyword>
<dbReference type="PANTHER" id="PTHR31579:SF1">
    <property type="entry name" value="OS03G0796600 PROTEIN"/>
    <property type="match status" value="1"/>
</dbReference>
<accession>A0A8S0PRQ3</accession>
<comment type="caution">
    <text evidence="2">The sequence shown here is derived from an EMBL/GenBank/DDBJ whole genome shotgun (WGS) entry which is preliminary data.</text>
</comment>
<evidence type="ECO:0000313" key="2">
    <source>
        <dbReference type="EMBL" id="CAA2955377.1"/>
    </source>
</evidence>
<reference evidence="2 3" key="1">
    <citation type="submission" date="2019-12" db="EMBL/GenBank/DDBJ databases">
        <authorList>
            <person name="Alioto T."/>
            <person name="Alioto T."/>
            <person name="Gomez Garrido J."/>
        </authorList>
    </citation>
    <scope>NUCLEOTIDE SEQUENCE [LARGE SCALE GENOMIC DNA]</scope>
</reference>
<dbReference type="NCBIfam" id="TIGR01615">
    <property type="entry name" value="A_thal_3542"/>
    <property type="match status" value="1"/>
</dbReference>
<gene>
    <name evidence="2" type="ORF">OLEA9_A084983</name>
</gene>
<evidence type="ECO:0000256" key="1">
    <source>
        <dbReference type="SAM" id="MobiDB-lite"/>
    </source>
</evidence>
<dbReference type="Proteomes" id="UP000594638">
    <property type="component" value="Unassembled WGS sequence"/>
</dbReference>
<sequence length="438" mass="48925">MPFPMRIQPIDSQVYRESSIRNDTVKPPVFKSRLKRLFDRPFNSVRISMTEKPAAGGEAAVPEFEPSSVLLDKMVQSFIEDTQEKQSAAAASAKYGRNRCNCFNANGNNSSDDELDSFFDSTTNSSFNDPSDTLKSLVPCASVVERNLLADLSKIVEKNKTCKRKDDLRKIVTDGLVSLGYNASICKSKWEKSSSIPAGEYIYIDVIAEGERLIIDIDLRSEFEIARSTSSYKGILQSLPNIFVGKPDRLLQIVSIVSEAARQSLKKKGMHIAPWRRTEYMKSKWFSPYTRIKQKLLPNDVVEMSTGAGGKYEPEEKDVNDDAVATEEVLEGEFGELDLIFGETDFEEPKLPSTPAKVSGEEEKLYCPPVMTWQIPVVKPKISDAGNKSFKTHFNPRRRLQNPGSTRFAIQGRGPASEPGINSSFNPGPRWSLALDLQ</sequence>
<protein>
    <submittedName>
        <fullName evidence="2">Uncharacterized protein</fullName>
    </submittedName>
</protein>
<dbReference type="Pfam" id="PF04720">
    <property type="entry name" value="PDDEXK_6"/>
    <property type="match status" value="1"/>
</dbReference>
<proteinExistence type="predicted"/>
<dbReference type="AlphaFoldDB" id="A0A8S0PRQ3"/>
<name>A0A8S0PRQ3_OLEEU</name>
<dbReference type="PANTHER" id="PTHR31579">
    <property type="entry name" value="OS03G0796600 PROTEIN"/>
    <property type="match status" value="1"/>
</dbReference>
<evidence type="ECO:0000313" key="3">
    <source>
        <dbReference type="Proteomes" id="UP000594638"/>
    </source>
</evidence>
<dbReference type="InterPro" id="IPR006502">
    <property type="entry name" value="PDDEXK-like"/>
</dbReference>
<dbReference type="OrthoDB" id="691424at2759"/>